<protein>
    <submittedName>
        <fullName evidence="3">Uncharacterized protein</fullName>
    </submittedName>
</protein>
<dbReference type="EMBL" id="FQWO01000010">
    <property type="protein sequence ID" value="SHH26365.1"/>
    <property type="molecule type" value="Genomic_DNA"/>
</dbReference>
<evidence type="ECO:0000313" key="5">
    <source>
        <dbReference type="Proteomes" id="UP000237771"/>
    </source>
</evidence>
<keyword evidence="5" id="KW-1185">Reference proteome</keyword>
<gene>
    <name evidence="2" type="ORF">BC624_10696</name>
    <name evidence="3" type="ORF">SAMN05443373_11025</name>
</gene>
<evidence type="ECO:0000313" key="3">
    <source>
        <dbReference type="EMBL" id="SHH26365.1"/>
    </source>
</evidence>
<keyword evidence="1" id="KW-0472">Membrane</keyword>
<reference evidence="2 5" key="3">
    <citation type="submission" date="2018-03" db="EMBL/GenBank/DDBJ databases">
        <title>Genomic Encyclopedia of Archaeal and Bacterial Type Strains, Phase II (KMG-II): from individual species to whole genera.</title>
        <authorList>
            <person name="Goeker M."/>
        </authorList>
    </citation>
    <scope>NUCLEOTIDE SEQUENCE [LARGE SCALE GENOMIC DNA]</scope>
    <source>
        <strain evidence="2 5">DSM 17797</strain>
    </source>
</reference>
<reference evidence="3" key="1">
    <citation type="submission" date="2016-11" db="EMBL/GenBank/DDBJ databases">
        <authorList>
            <person name="Jaros S."/>
            <person name="Januszkiewicz K."/>
            <person name="Wedrychowicz H."/>
        </authorList>
    </citation>
    <scope>NUCLEOTIDE SEQUENCE [LARGE SCALE GENOMIC DNA]</scope>
    <source>
        <strain evidence="3">DSM 19729</strain>
    </source>
</reference>
<sequence length="502" mass="59458">MNPIYLTPYSIIENKDYPIDTKIVIRAVDFQNVPFENGKITFTFINCRFRKLEIENIETIDFKDINIQFISCFLEEVNIENFIATNFSIFFGSSILQGRIKNENLLNVTVNNCLLNDSLFLLDLKKAVVSYTEENIFPIRWNKLLKSVNTNLEKFLNEKHSYYIYDCKDIIFTFNENSTEKVGCYKRQYSYEIENKVGYFLTEEEKKKFKVSLNIQYSVDKEHKQTKVINARLLALSFSGYSTGEILIENSKIDSWYIRNFTAQLGANFYDIKPFRKEIGETKLEIHKSNLDKVWFDNVSFDEYSIVSFYRNKFGQTNFTACDFPRKYKDFDKIQTIENIHYPEKKDKNYFKTRYETFLQLKKQLETSGNFYEAQKFQAISNEALKNIESLPFWDKKILQINSLSNNHGLSIKQPFVATIILSIVFYILYLWSLGKMFNCNDINWNLIGYYFSFLDITHRIDFLANKSELNGYSLTIDYFNKILIGFLIYQFIAAFRKYGNK</sequence>
<dbReference type="AlphaFoldDB" id="A0A1M5RJB1"/>
<dbReference type="EMBL" id="PVUB01000006">
    <property type="protein sequence ID" value="PRZ22848.1"/>
    <property type="molecule type" value="Genomic_DNA"/>
</dbReference>
<evidence type="ECO:0000256" key="1">
    <source>
        <dbReference type="SAM" id="Phobius"/>
    </source>
</evidence>
<accession>A0A1M5RJB1</accession>
<name>A0A1M5RJB1_9FLAO</name>
<dbReference type="Proteomes" id="UP000237771">
    <property type="component" value="Unassembled WGS sequence"/>
</dbReference>
<evidence type="ECO:0000313" key="2">
    <source>
        <dbReference type="EMBL" id="PRZ22848.1"/>
    </source>
</evidence>
<evidence type="ECO:0000313" key="4">
    <source>
        <dbReference type="Proteomes" id="UP000184384"/>
    </source>
</evidence>
<dbReference type="OrthoDB" id="965965at2"/>
<dbReference type="Proteomes" id="UP000184384">
    <property type="component" value="Unassembled WGS sequence"/>
</dbReference>
<reference evidence="4" key="2">
    <citation type="submission" date="2016-11" db="EMBL/GenBank/DDBJ databases">
        <authorList>
            <person name="Varghese N."/>
            <person name="Submissions S."/>
        </authorList>
    </citation>
    <scope>NUCLEOTIDE SEQUENCE [LARGE SCALE GENOMIC DNA]</scope>
    <source>
        <strain evidence="4">DSM 19729</strain>
    </source>
</reference>
<dbReference type="STRING" id="280093.SAMN05443373_11025"/>
<feature type="transmembrane region" description="Helical" evidence="1">
    <location>
        <begin position="479"/>
        <end position="496"/>
    </location>
</feature>
<proteinExistence type="predicted"/>
<keyword evidence="1" id="KW-1133">Transmembrane helix</keyword>
<keyword evidence="1" id="KW-0812">Transmembrane</keyword>
<dbReference type="RefSeq" id="WP_072944888.1">
    <property type="nucleotide sequence ID" value="NZ_FQWO01000010.1"/>
</dbReference>
<feature type="transmembrane region" description="Helical" evidence="1">
    <location>
        <begin position="416"/>
        <end position="435"/>
    </location>
</feature>
<organism evidence="3 4">
    <name type="scientific">Flavobacterium granuli</name>
    <dbReference type="NCBI Taxonomy" id="280093"/>
    <lineage>
        <taxon>Bacteria</taxon>
        <taxon>Pseudomonadati</taxon>
        <taxon>Bacteroidota</taxon>
        <taxon>Flavobacteriia</taxon>
        <taxon>Flavobacteriales</taxon>
        <taxon>Flavobacteriaceae</taxon>
        <taxon>Flavobacterium</taxon>
    </lineage>
</organism>